<evidence type="ECO:0000256" key="3">
    <source>
        <dbReference type="ARBA" id="ARBA00022575"/>
    </source>
</evidence>
<evidence type="ECO:0000256" key="1">
    <source>
        <dbReference type="ARBA" id="ARBA00001917"/>
    </source>
</evidence>
<dbReference type="PANTHER" id="PTHR42747:SF3">
    <property type="entry name" value="NITRONATE MONOOXYGENASE-RELATED"/>
    <property type="match status" value="1"/>
</dbReference>
<keyword evidence="7 10" id="KW-0503">Monooxygenase</keyword>
<keyword evidence="4" id="KW-0285">Flavoprotein</keyword>
<keyword evidence="6" id="KW-0560">Oxidoreductase</keyword>
<dbReference type="EMBL" id="RKLO01000002">
    <property type="protein sequence ID" value="RVW04268.1"/>
    <property type="molecule type" value="Genomic_DNA"/>
</dbReference>
<evidence type="ECO:0000256" key="2">
    <source>
        <dbReference type="ARBA" id="ARBA00009881"/>
    </source>
</evidence>
<proteinExistence type="inferred from homology"/>
<evidence type="ECO:0000256" key="7">
    <source>
        <dbReference type="ARBA" id="ARBA00023033"/>
    </source>
</evidence>
<dbReference type="Pfam" id="PF03060">
    <property type="entry name" value="NMO"/>
    <property type="match status" value="1"/>
</dbReference>
<keyword evidence="5" id="KW-0288">FMN</keyword>
<dbReference type="InterPro" id="IPR004136">
    <property type="entry name" value="NMO"/>
</dbReference>
<dbReference type="GO" id="GO:0018580">
    <property type="term" value="F:nitronate monooxygenase activity"/>
    <property type="evidence" value="ECO:0007669"/>
    <property type="project" value="InterPro"/>
</dbReference>
<accession>A0A438B064</accession>
<dbReference type="PANTHER" id="PTHR42747">
    <property type="entry name" value="NITRONATE MONOOXYGENASE-RELATED"/>
    <property type="match status" value="1"/>
</dbReference>
<dbReference type="Proteomes" id="UP000283479">
    <property type="component" value="Unassembled WGS sequence"/>
</dbReference>
<dbReference type="OrthoDB" id="9778912at2"/>
<comment type="similarity">
    <text evidence="2">Belongs to the nitronate monooxygenase family. NMO class I subfamily.</text>
</comment>
<keyword evidence="3" id="KW-0216">Detoxification</keyword>
<evidence type="ECO:0000313" key="11">
    <source>
        <dbReference type="Proteomes" id="UP000283479"/>
    </source>
</evidence>
<evidence type="ECO:0000256" key="8">
    <source>
        <dbReference type="ARBA" id="ARBA00031155"/>
    </source>
</evidence>
<comment type="caution">
    <text evidence="10">The sequence shown here is derived from an EMBL/GenBank/DDBJ whole genome shotgun (WGS) entry which is preliminary data.</text>
</comment>
<evidence type="ECO:0000256" key="6">
    <source>
        <dbReference type="ARBA" id="ARBA00023002"/>
    </source>
</evidence>
<gene>
    <name evidence="10" type="ORF">EGT50_07410</name>
</gene>
<evidence type="ECO:0000256" key="5">
    <source>
        <dbReference type="ARBA" id="ARBA00022643"/>
    </source>
</evidence>
<sequence length="349" mass="36456">MTSPLSDLGLRIPVLAAPMAGGPTTPAMVVAAHRAGALGFLAAGYKTPDAMKAEISVIRNASIPFGVNLFAPNSVPVSSEMYRTYAEIVQREANRFGLTLPPDPLEDDDYFDDKIELLLSDPVPMVSFTFGIPGITAPTRVTGVIRALHAVGTTVVQTVTSVHEAELAAQEGVDLLVVQSSDAGGHFGTFTPHSPPPFLPISELVVQIKRTVKLPVIAAGGLATAAAVAEVVHAGAHAAMVGTALLRADESGASATHQAALADPARTETVITRAFTGRPARGLRNAFIDTYEEIAPLGYPSIHHLTGPLRKAAAAAGEPDLVHLWAGTGYRHASKEPTPQILARLASRT</sequence>
<organism evidence="10 11">
    <name type="scientific">Rhodococcus xishaensis</name>
    <dbReference type="NCBI Taxonomy" id="2487364"/>
    <lineage>
        <taxon>Bacteria</taxon>
        <taxon>Bacillati</taxon>
        <taxon>Actinomycetota</taxon>
        <taxon>Actinomycetes</taxon>
        <taxon>Mycobacteriales</taxon>
        <taxon>Nocardiaceae</taxon>
        <taxon>Rhodococcus</taxon>
    </lineage>
</organism>
<keyword evidence="11" id="KW-1185">Reference proteome</keyword>
<dbReference type="Gene3D" id="3.20.20.70">
    <property type="entry name" value="Aldolase class I"/>
    <property type="match status" value="1"/>
</dbReference>
<comment type="cofactor">
    <cofactor evidence="1">
        <name>FMN</name>
        <dbReference type="ChEBI" id="CHEBI:58210"/>
    </cofactor>
</comment>
<dbReference type="CDD" id="cd04730">
    <property type="entry name" value="NPD_like"/>
    <property type="match status" value="1"/>
</dbReference>
<dbReference type="InterPro" id="IPR013785">
    <property type="entry name" value="Aldolase_TIM"/>
</dbReference>
<dbReference type="AlphaFoldDB" id="A0A438B064"/>
<dbReference type="GO" id="GO:0009636">
    <property type="term" value="P:response to toxic substance"/>
    <property type="evidence" value="ECO:0007669"/>
    <property type="project" value="UniProtKB-KW"/>
</dbReference>
<evidence type="ECO:0000256" key="9">
    <source>
        <dbReference type="ARBA" id="ARBA00049401"/>
    </source>
</evidence>
<dbReference type="SUPFAM" id="SSF51412">
    <property type="entry name" value="Inosine monophosphate dehydrogenase (IMPDH)"/>
    <property type="match status" value="1"/>
</dbReference>
<dbReference type="RefSeq" id="WP_127952072.1">
    <property type="nucleotide sequence ID" value="NZ_RKLO01000002.1"/>
</dbReference>
<reference evidence="10 11" key="1">
    <citation type="submission" date="2018-11" db="EMBL/GenBank/DDBJ databases">
        <title>Rhodococcus spongicola sp. nov. and Rhodococcus xishaensis sp. nov. from marine sponges.</title>
        <authorList>
            <person name="Li L."/>
            <person name="Lin H.W."/>
        </authorList>
    </citation>
    <scope>NUCLEOTIDE SEQUENCE [LARGE SCALE GENOMIC DNA]</scope>
    <source>
        <strain evidence="10 11">LHW51113</strain>
    </source>
</reference>
<comment type="catalytic activity">
    <reaction evidence="9">
        <text>3 propionate 3-nitronate + 3 O2 + H2O = 3 3-oxopropanoate + 2 nitrate + nitrite + H2O2 + 3 H(+)</text>
        <dbReference type="Rhea" id="RHEA:57332"/>
        <dbReference type="ChEBI" id="CHEBI:15377"/>
        <dbReference type="ChEBI" id="CHEBI:15378"/>
        <dbReference type="ChEBI" id="CHEBI:15379"/>
        <dbReference type="ChEBI" id="CHEBI:16240"/>
        <dbReference type="ChEBI" id="CHEBI:16301"/>
        <dbReference type="ChEBI" id="CHEBI:17632"/>
        <dbReference type="ChEBI" id="CHEBI:33190"/>
        <dbReference type="ChEBI" id="CHEBI:136067"/>
    </reaction>
</comment>
<evidence type="ECO:0000313" key="10">
    <source>
        <dbReference type="EMBL" id="RVW04268.1"/>
    </source>
</evidence>
<name>A0A438B064_9NOCA</name>
<evidence type="ECO:0000256" key="4">
    <source>
        <dbReference type="ARBA" id="ARBA00022630"/>
    </source>
</evidence>
<protein>
    <recommendedName>
        <fullName evidence="8">Propionate 3-nitronate monooxygenase</fullName>
    </recommendedName>
</protein>